<reference evidence="1 2" key="1">
    <citation type="submission" date="2015-07" db="EMBL/GenBank/DDBJ databases">
        <authorList>
            <person name="Noorani M."/>
        </authorList>
    </citation>
    <scope>NUCLEOTIDE SEQUENCE [LARGE SCALE GENOMIC DNA]</scope>
    <source>
        <strain evidence="1">BBA 69670</strain>
    </source>
</reference>
<protein>
    <submittedName>
        <fullName evidence="1">Uncharacterized protein</fullName>
    </submittedName>
</protein>
<evidence type="ECO:0000313" key="1">
    <source>
        <dbReference type="EMBL" id="CUA68366.1"/>
    </source>
</evidence>
<proteinExistence type="predicted"/>
<evidence type="ECO:0000313" key="2">
    <source>
        <dbReference type="Proteomes" id="UP000044841"/>
    </source>
</evidence>
<sequence length="100" mass="11233">MTGLQTIHADSVSRFGYITTLSHQLGVEICANHEGVAWIATKPGVTPGRRTATALEHAYTPVNLSHHYKIRRPVPFPPPFHFIRSTCSRSLSRRDHCTRN</sequence>
<accession>A0A0K6FQ72</accession>
<dbReference type="EMBL" id="CYGV01000403">
    <property type="protein sequence ID" value="CUA68366.1"/>
    <property type="molecule type" value="Genomic_DNA"/>
</dbReference>
<name>A0A0K6FQ72_9AGAM</name>
<organism evidence="1 2">
    <name type="scientific">Rhizoctonia solani</name>
    <dbReference type="NCBI Taxonomy" id="456999"/>
    <lineage>
        <taxon>Eukaryota</taxon>
        <taxon>Fungi</taxon>
        <taxon>Dikarya</taxon>
        <taxon>Basidiomycota</taxon>
        <taxon>Agaricomycotina</taxon>
        <taxon>Agaricomycetes</taxon>
        <taxon>Cantharellales</taxon>
        <taxon>Ceratobasidiaceae</taxon>
        <taxon>Rhizoctonia</taxon>
    </lineage>
</organism>
<dbReference type="Proteomes" id="UP000044841">
    <property type="component" value="Unassembled WGS sequence"/>
</dbReference>
<gene>
    <name evidence="1" type="ORF">RSOLAG22IIIB_13710</name>
</gene>
<keyword evidence="2" id="KW-1185">Reference proteome</keyword>
<dbReference type="AlphaFoldDB" id="A0A0K6FQ72"/>